<dbReference type="InterPro" id="IPR011250">
    <property type="entry name" value="OMP/PagP_B-barrel"/>
</dbReference>
<proteinExistence type="predicted"/>
<keyword evidence="2" id="KW-1185">Reference proteome</keyword>
<gene>
    <name evidence="1" type="ORF">SAMN04488125_14411</name>
</gene>
<sequence>MVRLGLSPRCEIGYLGRMDRLIAPRSQRRWAALLALGAGLAASGPALAQSALPFAGFAPLPSFAWSQPRGDETGRWSGSYAAVSTGYAFSSSKAFGSYGGPTLGFEGGRMWQDGRFVYGIVGGVDWLIPGAGGNTLGFGGLGYSRDLSGAVQVQVGTLLTDNVLLYGKAGAWAVHERLRFGGTPAAPLYDREQIAVRPDARVGVEWAITDRLSVAVEAGVVGNRLH</sequence>
<organism evidence="1 2">
    <name type="scientific">Methylorubrum salsuginis</name>
    <dbReference type="NCBI Taxonomy" id="414703"/>
    <lineage>
        <taxon>Bacteria</taxon>
        <taxon>Pseudomonadati</taxon>
        <taxon>Pseudomonadota</taxon>
        <taxon>Alphaproteobacteria</taxon>
        <taxon>Hyphomicrobiales</taxon>
        <taxon>Methylobacteriaceae</taxon>
        <taxon>Methylorubrum</taxon>
    </lineage>
</organism>
<evidence type="ECO:0000313" key="1">
    <source>
        <dbReference type="EMBL" id="SFM06723.1"/>
    </source>
</evidence>
<dbReference type="Proteomes" id="UP000198804">
    <property type="component" value="Unassembled WGS sequence"/>
</dbReference>
<evidence type="ECO:0000313" key="2">
    <source>
        <dbReference type="Proteomes" id="UP000198804"/>
    </source>
</evidence>
<protein>
    <submittedName>
        <fullName evidence="1">Opacity protein</fullName>
    </submittedName>
</protein>
<accession>A0A1I4MUQ7</accession>
<reference evidence="2" key="1">
    <citation type="submission" date="2016-10" db="EMBL/GenBank/DDBJ databases">
        <authorList>
            <person name="Varghese N."/>
            <person name="Submissions S."/>
        </authorList>
    </citation>
    <scope>NUCLEOTIDE SEQUENCE [LARGE SCALE GENOMIC DNA]</scope>
    <source>
        <strain evidence="2">CGMCC 1.6474</strain>
    </source>
</reference>
<dbReference type="RefSeq" id="WP_244535629.1">
    <property type="nucleotide sequence ID" value="NZ_FOSV01000044.1"/>
</dbReference>
<dbReference type="SUPFAM" id="SSF56925">
    <property type="entry name" value="OMPA-like"/>
    <property type="match status" value="1"/>
</dbReference>
<dbReference type="AlphaFoldDB" id="A0A1I4MUQ7"/>
<name>A0A1I4MUQ7_9HYPH</name>
<dbReference type="EMBL" id="FOSV01000044">
    <property type="protein sequence ID" value="SFM06723.1"/>
    <property type="molecule type" value="Genomic_DNA"/>
</dbReference>